<dbReference type="InterPro" id="IPR004089">
    <property type="entry name" value="MCPsignal_dom"/>
</dbReference>
<feature type="domain" description="HAMP" evidence="6">
    <location>
        <begin position="68"/>
        <end position="123"/>
    </location>
</feature>
<dbReference type="EMBL" id="AKVJ01000076">
    <property type="protein sequence ID" value="EIW15767.1"/>
    <property type="molecule type" value="Genomic_DNA"/>
</dbReference>
<evidence type="ECO:0000259" key="5">
    <source>
        <dbReference type="PROSITE" id="PS50111"/>
    </source>
</evidence>
<dbReference type="Gene3D" id="1.10.287.950">
    <property type="entry name" value="Methyl-accepting chemotaxis protein"/>
    <property type="match status" value="1"/>
</dbReference>
<dbReference type="GO" id="GO:0007165">
    <property type="term" value="P:signal transduction"/>
    <property type="evidence" value="ECO:0007669"/>
    <property type="project" value="UniProtKB-KW"/>
</dbReference>
<dbReference type="PATRIC" id="fig|1149862.3.peg.4487"/>
<dbReference type="PROSITE" id="PS50885">
    <property type="entry name" value="HAMP"/>
    <property type="match status" value="1"/>
</dbReference>
<keyword evidence="4" id="KW-1133">Transmembrane helix</keyword>
<dbReference type="Proteomes" id="UP000004324">
    <property type="component" value="Unassembled WGS sequence"/>
</dbReference>
<dbReference type="SMART" id="SM00283">
    <property type="entry name" value="MA"/>
    <property type="match status" value="1"/>
</dbReference>
<dbReference type="PANTHER" id="PTHR32089">
    <property type="entry name" value="METHYL-ACCEPTING CHEMOTAXIS PROTEIN MCPB"/>
    <property type="match status" value="1"/>
</dbReference>
<protein>
    <submittedName>
        <fullName evidence="7">Chemotaxis sensory transducer</fullName>
    </submittedName>
</protein>
<organism evidence="7 8">
    <name type="scientific">Pelosinus fermentans B4</name>
    <dbReference type="NCBI Taxonomy" id="1149862"/>
    <lineage>
        <taxon>Bacteria</taxon>
        <taxon>Bacillati</taxon>
        <taxon>Bacillota</taxon>
        <taxon>Negativicutes</taxon>
        <taxon>Selenomonadales</taxon>
        <taxon>Sporomusaceae</taxon>
        <taxon>Pelosinus</taxon>
    </lineage>
</organism>
<dbReference type="RefSeq" id="WP_007938529.1">
    <property type="nucleotide sequence ID" value="NZ_AKVJ01000076.1"/>
</dbReference>
<feature type="transmembrane region" description="Helical" evidence="4">
    <location>
        <begin position="44"/>
        <end position="66"/>
    </location>
</feature>
<dbReference type="SUPFAM" id="SSF58104">
    <property type="entry name" value="Methyl-accepting chemotaxis protein (MCP) signaling domain"/>
    <property type="match status" value="1"/>
</dbReference>
<evidence type="ECO:0000256" key="1">
    <source>
        <dbReference type="ARBA" id="ARBA00023224"/>
    </source>
</evidence>
<keyword evidence="4" id="KW-0812">Transmembrane</keyword>
<dbReference type="InterPro" id="IPR003660">
    <property type="entry name" value="HAMP_dom"/>
</dbReference>
<dbReference type="Pfam" id="PF00015">
    <property type="entry name" value="MCPsignal"/>
    <property type="match status" value="1"/>
</dbReference>
<accession>I9AS45</accession>
<name>I9AS45_9FIRM</name>
<proteinExistence type="inferred from homology"/>
<keyword evidence="4" id="KW-0472">Membrane</keyword>
<feature type="domain" description="Methyl-accepting transducer" evidence="5">
    <location>
        <begin position="142"/>
        <end position="392"/>
    </location>
</feature>
<reference evidence="7 8" key="1">
    <citation type="journal article" date="2012" name="J. Bacteriol.">
        <title>Draft Genome Sequences for Two Metal-Reducing Pelosinus fermentans Strains Isolated from a Cr(VI)-Contaminated Site and for Type Strain R7.</title>
        <authorList>
            <person name="Brown S.D."/>
            <person name="Podar M."/>
            <person name="Klingeman D.M."/>
            <person name="Johnson C.M."/>
            <person name="Yang Z.K."/>
            <person name="Utturkar S.M."/>
            <person name="Land M.L."/>
            <person name="Mosher J.J."/>
            <person name="Hurt R.A.Jr."/>
            <person name="Phelps T.J."/>
            <person name="Palumbo A.V."/>
            <person name="Arkin A.P."/>
            <person name="Hazen T.C."/>
            <person name="Elias D.A."/>
        </authorList>
    </citation>
    <scope>NUCLEOTIDE SEQUENCE [LARGE SCALE GENOMIC DNA]</scope>
    <source>
        <strain evidence="7 8">B4</strain>
    </source>
</reference>
<feature type="transmembrane region" description="Helical" evidence="4">
    <location>
        <begin position="12"/>
        <end position="32"/>
    </location>
</feature>
<evidence type="ECO:0000256" key="3">
    <source>
        <dbReference type="PROSITE-ProRule" id="PRU00284"/>
    </source>
</evidence>
<evidence type="ECO:0000256" key="2">
    <source>
        <dbReference type="ARBA" id="ARBA00029447"/>
    </source>
</evidence>
<comment type="caution">
    <text evidence="7">The sequence shown here is derived from an EMBL/GenBank/DDBJ whole genome shotgun (WGS) entry which is preliminary data.</text>
</comment>
<dbReference type="Gene3D" id="6.10.340.10">
    <property type="match status" value="1"/>
</dbReference>
<dbReference type="GO" id="GO:0016020">
    <property type="term" value="C:membrane"/>
    <property type="evidence" value="ECO:0007669"/>
    <property type="project" value="InterPro"/>
</dbReference>
<evidence type="ECO:0000256" key="4">
    <source>
        <dbReference type="SAM" id="Phobius"/>
    </source>
</evidence>
<comment type="similarity">
    <text evidence="2">Belongs to the methyl-accepting chemotaxis (MCP) protein family.</text>
</comment>
<keyword evidence="8" id="KW-1185">Reference proteome</keyword>
<dbReference type="PANTHER" id="PTHR32089:SF112">
    <property type="entry name" value="LYSOZYME-LIKE PROTEIN-RELATED"/>
    <property type="match status" value="1"/>
</dbReference>
<dbReference type="AlphaFoldDB" id="I9AS45"/>
<dbReference type="PROSITE" id="PS50111">
    <property type="entry name" value="CHEMOTAXIS_TRANSDUC_2"/>
    <property type="match status" value="1"/>
</dbReference>
<evidence type="ECO:0000313" key="8">
    <source>
        <dbReference type="Proteomes" id="UP000004324"/>
    </source>
</evidence>
<dbReference type="OrthoDB" id="1062at2"/>
<gene>
    <name evidence="7" type="ORF">FB4_1456</name>
</gene>
<evidence type="ECO:0000259" key="6">
    <source>
        <dbReference type="PROSITE" id="PS50885"/>
    </source>
</evidence>
<keyword evidence="1 3" id="KW-0807">Transducer</keyword>
<evidence type="ECO:0000313" key="7">
    <source>
        <dbReference type="EMBL" id="EIW15767.1"/>
    </source>
</evidence>
<sequence>MDRRGFWGIRNRLIAAFIGVILVPLVLMSFFLGTTTRLQNQEDVSSVMIAIALLSIVLALSVAFFVSRHFLRPLIAAITHLGEFGAGNFKTNVVQPFSTRTDELGELSNAIMKMQKDMIILLSQVQQIGQGVEINSDKMKAAAEKNSHSIKEVGLSVGQIASVSVNQSQEMESGVGRMHELADHVKAVQAYTDEMGQSYGEMCSLNDKVAGIICSLTEKMTEGRQASQDVDSVVRKVNEMIGQIGSITTVIEQIAAQTNLLALNASIEAARAGEQGRGFAVVAEEVRKLAEQSGSAVNDIKVLIQDVQQQSKIAVSSIEKAQQVVSDQEETVNATWTIFEEIAVAVESLTDKMSEMQSRFTVMSGKSDEIVTVFSNISAGSEETSAITEEVHTVTEKQIMDMDETIVCVTELRNMVGQLQEKISKFAL</sequence>